<dbReference type="RefSeq" id="WP_093505274.1">
    <property type="nucleotide sequence ID" value="NZ_BSSG01000006.1"/>
</dbReference>
<feature type="signal peptide" evidence="1">
    <location>
        <begin position="1"/>
        <end position="27"/>
    </location>
</feature>
<dbReference type="Proteomes" id="UP000243950">
    <property type="component" value="Unassembled WGS sequence"/>
</dbReference>
<name>A0A1I1WP51_PSEOC</name>
<organism evidence="2 3">
    <name type="scientific">Pseudomonas straminea</name>
    <dbReference type="NCBI Taxonomy" id="47882"/>
    <lineage>
        <taxon>Bacteria</taxon>
        <taxon>Pseudomonadati</taxon>
        <taxon>Pseudomonadota</taxon>
        <taxon>Gammaproteobacteria</taxon>
        <taxon>Pseudomonadales</taxon>
        <taxon>Pseudomonadaceae</taxon>
        <taxon>Phytopseudomonas</taxon>
    </lineage>
</organism>
<evidence type="ECO:0000313" key="2">
    <source>
        <dbReference type="EMBL" id="SFD96799.1"/>
    </source>
</evidence>
<reference evidence="3" key="1">
    <citation type="submission" date="2016-10" db="EMBL/GenBank/DDBJ databases">
        <authorList>
            <person name="Varghese N."/>
            <person name="Submissions S."/>
        </authorList>
    </citation>
    <scope>NUCLEOTIDE SEQUENCE [LARGE SCALE GENOMIC DNA]</scope>
    <source>
        <strain evidence="3">JCM 2783</strain>
    </source>
</reference>
<dbReference type="Pfam" id="PF13557">
    <property type="entry name" value="Phenol_MetA_deg"/>
    <property type="match status" value="1"/>
</dbReference>
<dbReference type="AlphaFoldDB" id="A0A1I1WP51"/>
<protein>
    <submittedName>
        <fullName evidence="2">Uncharacterized conserved protein</fullName>
    </submittedName>
</protein>
<dbReference type="EMBL" id="FOMO01000006">
    <property type="protein sequence ID" value="SFD96799.1"/>
    <property type="molecule type" value="Genomic_DNA"/>
</dbReference>
<dbReference type="InterPro" id="IPR025737">
    <property type="entry name" value="FApF"/>
</dbReference>
<sequence length="309" mass="33924">MTVRRASLVHLSALLGATLLLGSQAQATENGAPTTPAGLNDFGAGMTPPPTPFGTLGVRAAYYSTNQLKDGDGRKVNNAFSLDVLSLGVAYIRMTDQQLFGARYGFAIVQPFFQMDARLKVDTPFGPLRFEKEVFRQADTQITPLILQWDVSRNLFVNTSLQIQAPTGDYDKDRLISPGLNHWTVSPVLNATWISDGGFEVSSSQQLDINSRNHATDYRSGTEYRHELAVGQHVGPWTVGLGGYYYQQISDDDAPNLQTGNRARVIAVGPAVSFFKPGLPPVWLHAYKEFSAENRSEGYNVALRVAYSF</sequence>
<proteinExistence type="predicted"/>
<keyword evidence="1" id="KW-0732">Signal</keyword>
<feature type="chain" id="PRO_5017439654" evidence="1">
    <location>
        <begin position="28"/>
        <end position="309"/>
    </location>
</feature>
<accession>A0A1I1WP51</accession>
<evidence type="ECO:0000313" key="3">
    <source>
        <dbReference type="Proteomes" id="UP000243950"/>
    </source>
</evidence>
<gene>
    <name evidence="2" type="ORF">SAMN05216372_10689</name>
</gene>
<keyword evidence="3" id="KW-1185">Reference proteome</keyword>
<evidence type="ECO:0000256" key="1">
    <source>
        <dbReference type="SAM" id="SignalP"/>
    </source>
</evidence>